<feature type="domain" description="CSD" evidence="1">
    <location>
        <begin position="4"/>
        <end position="69"/>
    </location>
</feature>
<dbReference type="InterPro" id="IPR012156">
    <property type="entry name" value="Cold_shock_CspA"/>
</dbReference>
<dbReference type="PROSITE" id="PS51857">
    <property type="entry name" value="CSD_2"/>
    <property type="match status" value="1"/>
</dbReference>
<comment type="caution">
    <text evidence="2">The sequence shown here is derived from an EMBL/GenBank/DDBJ whole genome shotgun (WGS) entry which is preliminary data.</text>
</comment>
<gene>
    <name evidence="2" type="ORF">QWY14_04365</name>
</gene>
<dbReference type="InterPro" id="IPR002059">
    <property type="entry name" value="CSP_DNA-bd"/>
</dbReference>
<keyword evidence="3" id="KW-1185">Reference proteome</keyword>
<accession>A0ABT8N009</accession>
<proteinExistence type="predicted"/>
<name>A0ABT8N009_9BACL</name>
<dbReference type="Proteomes" id="UP001172055">
    <property type="component" value="Unassembled WGS sequence"/>
</dbReference>
<sequence length="71" mass="7976">MSNNGRGKVKSFDADKGYGYIEGDNGELFFVERISINMDLEVLQPGMLVNFTIVQGNPEKERIATNITMDF</sequence>
<evidence type="ECO:0000313" key="2">
    <source>
        <dbReference type="EMBL" id="MDN7241009.1"/>
    </source>
</evidence>
<dbReference type="EMBL" id="JAUJWV010000001">
    <property type="protein sequence ID" value="MDN7241009.1"/>
    <property type="molecule type" value="Genomic_DNA"/>
</dbReference>
<protein>
    <submittedName>
        <fullName evidence="2">Cold shock domain-containing protein</fullName>
    </submittedName>
</protein>
<organism evidence="2 3">
    <name type="scientific">Planococcus shixiaomingii</name>
    <dbReference type="NCBI Taxonomy" id="3058393"/>
    <lineage>
        <taxon>Bacteria</taxon>
        <taxon>Bacillati</taxon>
        <taxon>Bacillota</taxon>
        <taxon>Bacilli</taxon>
        <taxon>Bacillales</taxon>
        <taxon>Caryophanaceae</taxon>
        <taxon>Planococcus</taxon>
    </lineage>
</organism>
<evidence type="ECO:0000313" key="3">
    <source>
        <dbReference type="Proteomes" id="UP001172055"/>
    </source>
</evidence>
<dbReference type="PIRSF" id="PIRSF002599">
    <property type="entry name" value="Cold_shock_A"/>
    <property type="match status" value="1"/>
</dbReference>
<reference evidence="2 3" key="1">
    <citation type="submission" date="2023-06" db="EMBL/GenBank/DDBJ databases">
        <title>Novel species in genus Planococcus.</title>
        <authorList>
            <person name="Ning S."/>
        </authorList>
    </citation>
    <scope>NUCLEOTIDE SEQUENCE [LARGE SCALE GENOMIC DNA]</scope>
    <source>
        <strain evidence="2 3">N028</strain>
    </source>
</reference>
<dbReference type="InterPro" id="IPR012340">
    <property type="entry name" value="NA-bd_OB-fold"/>
</dbReference>
<dbReference type="Pfam" id="PF00313">
    <property type="entry name" value="CSD"/>
    <property type="match status" value="1"/>
</dbReference>
<dbReference type="RefSeq" id="WP_300984854.1">
    <property type="nucleotide sequence ID" value="NZ_CP129236.1"/>
</dbReference>
<dbReference type="Gene3D" id="2.40.50.140">
    <property type="entry name" value="Nucleic acid-binding proteins"/>
    <property type="match status" value="1"/>
</dbReference>
<dbReference type="SUPFAM" id="SSF50249">
    <property type="entry name" value="Nucleic acid-binding proteins"/>
    <property type="match status" value="1"/>
</dbReference>
<evidence type="ECO:0000259" key="1">
    <source>
        <dbReference type="PROSITE" id="PS51857"/>
    </source>
</evidence>